<gene>
    <name evidence="2" type="ORF">JKJ07_08905</name>
</gene>
<name>A0ABS1VII8_9ACTN</name>
<dbReference type="EMBL" id="JAENHO010000002">
    <property type="protein sequence ID" value="MBL7254428.1"/>
    <property type="molecule type" value="Genomic_DNA"/>
</dbReference>
<protein>
    <submittedName>
        <fullName evidence="2">Potassium transporter TrkA</fullName>
    </submittedName>
</protein>
<feature type="domain" description="Potassium/proton antiporter subunit KhtT-like N-terminal" evidence="1">
    <location>
        <begin position="5"/>
        <end position="72"/>
    </location>
</feature>
<dbReference type="Pfam" id="PF25991">
    <property type="entry name" value="KhtT_N"/>
    <property type="match status" value="1"/>
</dbReference>
<keyword evidence="3" id="KW-1185">Reference proteome</keyword>
<dbReference type="Proteomes" id="UP000598996">
    <property type="component" value="Unassembled WGS sequence"/>
</dbReference>
<evidence type="ECO:0000259" key="1">
    <source>
        <dbReference type="Pfam" id="PF25991"/>
    </source>
</evidence>
<evidence type="ECO:0000313" key="2">
    <source>
        <dbReference type="EMBL" id="MBL7254428.1"/>
    </source>
</evidence>
<sequence length="76" mass="8349">MGKGVHIQELPGLGTRYDVDLRSSDGERVSIVVSRDGKRHLYVFTSRGDEPTAVIELTEEQARKIGAVLAGTFFTD</sequence>
<reference evidence="2 3" key="1">
    <citation type="submission" date="2021-01" db="EMBL/GenBank/DDBJ databases">
        <title>Actinoplanes sp. nov. LDG1-01 isolated from lichen.</title>
        <authorList>
            <person name="Saeng-In P."/>
            <person name="Phongsopitanun W."/>
            <person name="Kanchanasin P."/>
            <person name="Yuki M."/>
            <person name="Kudo T."/>
            <person name="Ohkuma M."/>
            <person name="Tanasupawat S."/>
        </authorList>
    </citation>
    <scope>NUCLEOTIDE SEQUENCE [LARGE SCALE GENOMIC DNA]</scope>
    <source>
        <strain evidence="2 3">LDG1-01</strain>
    </source>
</reference>
<proteinExistence type="predicted"/>
<comment type="caution">
    <text evidence="2">The sequence shown here is derived from an EMBL/GenBank/DDBJ whole genome shotgun (WGS) entry which is preliminary data.</text>
</comment>
<dbReference type="RefSeq" id="WP_202990739.1">
    <property type="nucleotide sequence ID" value="NZ_JAENHO010000002.1"/>
</dbReference>
<evidence type="ECO:0000313" key="3">
    <source>
        <dbReference type="Proteomes" id="UP000598996"/>
    </source>
</evidence>
<dbReference type="InterPro" id="IPR058776">
    <property type="entry name" value="KhtT-like_N"/>
</dbReference>
<accession>A0ABS1VII8</accession>
<organism evidence="2 3">
    <name type="scientific">Paractinoplanes lichenicola</name>
    <dbReference type="NCBI Taxonomy" id="2802976"/>
    <lineage>
        <taxon>Bacteria</taxon>
        <taxon>Bacillati</taxon>
        <taxon>Actinomycetota</taxon>
        <taxon>Actinomycetes</taxon>
        <taxon>Micromonosporales</taxon>
        <taxon>Micromonosporaceae</taxon>
        <taxon>Paractinoplanes</taxon>
    </lineage>
</organism>